<dbReference type="InterPro" id="IPR045340">
    <property type="entry name" value="DUF6533"/>
</dbReference>
<dbReference type="STRING" id="1314777.A0A164PCL4"/>
<accession>A0A164PCL4</accession>
<evidence type="ECO:0000256" key="1">
    <source>
        <dbReference type="SAM" id="Phobius"/>
    </source>
</evidence>
<dbReference type="Proteomes" id="UP000076722">
    <property type="component" value="Unassembled WGS sequence"/>
</dbReference>
<feature type="transmembrane region" description="Helical" evidence="1">
    <location>
        <begin position="90"/>
        <end position="111"/>
    </location>
</feature>
<evidence type="ECO:0000313" key="4">
    <source>
        <dbReference type="Proteomes" id="UP000076722"/>
    </source>
</evidence>
<gene>
    <name evidence="3" type="ORF">SISNIDRAFT_552522</name>
</gene>
<feature type="transmembrane region" description="Helical" evidence="1">
    <location>
        <begin position="202"/>
        <end position="226"/>
    </location>
</feature>
<dbReference type="EMBL" id="KV419435">
    <property type="protein sequence ID" value="KZS88594.1"/>
    <property type="molecule type" value="Genomic_DNA"/>
</dbReference>
<proteinExistence type="predicted"/>
<protein>
    <recommendedName>
        <fullName evidence="2">DUF6533 domain-containing protein</fullName>
    </recommendedName>
</protein>
<feature type="transmembrane region" description="Helical" evidence="1">
    <location>
        <begin position="20"/>
        <end position="40"/>
    </location>
</feature>
<keyword evidence="1" id="KW-1133">Transmembrane helix</keyword>
<sequence length="330" mass="36678">MVPDASIRTAVQQQTSHLVGISAVCFLIWEIILTIGDEINLVWRASWNHVKALYYVVRYLGLATVSMMVYMDFRHEILSIPGERCSFPVLFQICATWLAVAAADLLLFLRVRALYHDNRLAKDILTLIFVLHTTSGIVLCGIMFSPGRGCGTDLLIDDVTTMMIPSVIVQAVLFGFTVVRIIKHHIKELDPLAKRPSLFQVFLFDGTWTFAVITGVYMWVIVWHGISPEASAAWLVAALTYASSRLVLNLRVAASALRLQYETHPETITRVVFAPVATLQDSLSTKPPSLSFGDIDECSWLEEDGPEVFTPASDSEAPWSAFANVSKSEV</sequence>
<keyword evidence="1" id="KW-0812">Transmembrane</keyword>
<feature type="domain" description="DUF6533" evidence="2">
    <location>
        <begin position="19"/>
        <end position="63"/>
    </location>
</feature>
<evidence type="ECO:0000313" key="3">
    <source>
        <dbReference type="EMBL" id="KZS88594.1"/>
    </source>
</evidence>
<name>A0A164PCL4_9AGAM</name>
<dbReference type="OrthoDB" id="2692685at2759"/>
<feature type="transmembrane region" description="Helical" evidence="1">
    <location>
        <begin position="123"/>
        <end position="144"/>
    </location>
</feature>
<feature type="transmembrane region" description="Helical" evidence="1">
    <location>
        <begin position="52"/>
        <end position="70"/>
    </location>
</feature>
<keyword evidence="1" id="KW-0472">Membrane</keyword>
<keyword evidence="4" id="KW-1185">Reference proteome</keyword>
<reference evidence="3 4" key="1">
    <citation type="journal article" date="2016" name="Mol. Biol. Evol.">
        <title>Comparative Genomics of Early-Diverging Mushroom-Forming Fungi Provides Insights into the Origins of Lignocellulose Decay Capabilities.</title>
        <authorList>
            <person name="Nagy L.G."/>
            <person name="Riley R."/>
            <person name="Tritt A."/>
            <person name="Adam C."/>
            <person name="Daum C."/>
            <person name="Floudas D."/>
            <person name="Sun H."/>
            <person name="Yadav J.S."/>
            <person name="Pangilinan J."/>
            <person name="Larsson K.H."/>
            <person name="Matsuura K."/>
            <person name="Barry K."/>
            <person name="Labutti K."/>
            <person name="Kuo R."/>
            <person name="Ohm R.A."/>
            <person name="Bhattacharya S.S."/>
            <person name="Shirouzu T."/>
            <person name="Yoshinaga Y."/>
            <person name="Martin F.M."/>
            <person name="Grigoriev I.V."/>
            <person name="Hibbett D.S."/>
        </authorList>
    </citation>
    <scope>NUCLEOTIDE SEQUENCE [LARGE SCALE GENOMIC DNA]</scope>
    <source>
        <strain evidence="3 4">HHB9708</strain>
    </source>
</reference>
<dbReference type="AlphaFoldDB" id="A0A164PCL4"/>
<dbReference type="Pfam" id="PF20151">
    <property type="entry name" value="DUF6533"/>
    <property type="match status" value="1"/>
</dbReference>
<feature type="transmembrane region" description="Helical" evidence="1">
    <location>
        <begin position="164"/>
        <end position="182"/>
    </location>
</feature>
<organism evidence="3 4">
    <name type="scientific">Sistotremastrum niveocremeum HHB9708</name>
    <dbReference type="NCBI Taxonomy" id="1314777"/>
    <lineage>
        <taxon>Eukaryota</taxon>
        <taxon>Fungi</taxon>
        <taxon>Dikarya</taxon>
        <taxon>Basidiomycota</taxon>
        <taxon>Agaricomycotina</taxon>
        <taxon>Agaricomycetes</taxon>
        <taxon>Sistotremastrales</taxon>
        <taxon>Sistotremastraceae</taxon>
        <taxon>Sertulicium</taxon>
        <taxon>Sertulicium niveocremeum</taxon>
    </lineage>
</organism>
<evidence type="ECO:0000259" key="2">
    <source>
        <dbReference type="Pfam" id="PF20151"/>
    </source>
</evidence>